<keyword evidence="2" id="KW-1003">Cell membrane</keyword>
<dbReference type="InterPro" id="IPR004090">
    <property type="entry name" value="Chemotax_Me-accpt_rcpt"/>
</dbReference>
<dbReference type="PROSITE" id="PS50885">
    <property type="entry name" value="HAMP"/>
    <property type="match status" value="1"/>
</dbReference>
<dbReference type="CDD" id="cd11386">
    <property type="entry name" value="MCP_signal"/>
    <property type="match status" value="1"/>
</dbReference>
<comment type="similarity">
    <text evidence="5">Belongs to the methyl-accepting chemotaxis (MCP) protein family.</text>
</comment>
<dbReference type="PROSITE" id="PS50111">
    <property type="entry name" value="CHEMOTAXIS_TRANSDUC_2"/>
    <property type="match status" value="1"/>
</dbReference>
<dbReference type="OrthoDB" id="107771at2"/>
<keyword evidence="7" id="KW-0812">Transmembrane</keyword>
<reference evidence="10 11" key="1">
    <citation type="journal article" date="2014" name="Antonie Van Leeuwenhoek">
        <title>Fictibacillus enclensis sp. nov., isolated from marine sediment.</title>
        <authorList>
            <person name="Dastager S.G."/>
            <person name="Mawlankar R."/>
            <person name="Srinivasan K."/>
            <person name="Tang S.K."/>
            <person name="Lee J.C."/>
            <person name="Ramana V.V."/>
            <person name="Shouche Y.S."/>
        </authorList>
    </citation>
    <scope>NUCLEOTIDE SEQUENCE [LARGE SCALE GENOMIC DNA]</scope>
    <source>
        <strain evidence="10 11">NIO-1003</strain>
    </source>
</reference>
<feature type="transmembrane region" description="Helical" evidence="7">
    <location>
        <begin position="177"/>
        <end position="202"/>
    </location>
</feature>
<evidence type="ECO:0000256" key="1">
    <source>
        <dbReference type="ARBA" id="ARBA00004236"/>
    </source>
</evidence>
<dbReference type="Proteomes" id="UP000054099">
    <property type="component" value="Unassembled WGS sequence"/>
</dbReference>
<evidence type="ECO:0000256" key="2">
    <source>
        <dbReference type="ARBA" id="ARBA00022475"/>
    </source>
</evidence>
<dbReference type="Gene3D" id="1.10.287.950">
    <property type="entry name" value="Methyl-accepting chemotaxis protein"/>
    <property type="match status" value="1"/>
</dbReference>
<dbReference type="PANTHER" id="PTHR32089">
    <property type="entry name" value="METHYL-ACCEPTING CHEMOTAXIS PROTEIN MCPB"/>
    <property type="match status" value="1"/>
</dbReference>
<proteinExistence type="inferred from homology"/>
<dbReference type="PANTHER" id="PTHR32089:SF112">
    <property type="entry name" value="LYSOZYME-LIKE PROTEIN-RELATED"/>
    <property type="match status" value="1"/>
</dbReference>
<keyword evidence="3 7" id="KW-0472">Membrane</keyword>
<comment type="subcellular location">
    <subcellularLocation>
        <location evidence="1">Cell membrane</location>
    </subcellularLocation>
</comment>
<gene>
    <name evidence="10" type="ORF">AS030_01500</name>
</gene>
<evidence type="ECO:0000256" key="7">
    <source>
        <dbReference type="SAM" id="Phobius"/>
    </source>
</evidence>
<evidence type="ECO:0000256" key="6">
    <source>
        <dbReference type="PROSITE-ProRule" id="PRU00284"/>
    </source>
</evidence>
<dbReference type="InterPro" id="IPR004089">
    <property type="entry name" value="MCPsignal_dom"/>
</dbReference>
<protein>
    <recommendedName>
        <fullName evidence="12">Chemotaxis protein</fullName>
    </recommendedName>
</protein>
<dbReference type="SUPFAM" id="SSF58104">
    <property type="entry name" value="Methyl-accepting chemotaxis protein (MCP) signaling domain"/>
    <property type="match status" value="1"/>
</dbReference>
<dbReference type="RefSeq" id="WP_061967598.1">
    <property type="nucleotide sequence ID" value="NZ_FMAV01000001.1"/>
</dbReference>
<feature type="domain" description="HAMP" evidence="9">
    <location>
        <begin position="199"/>
        <end position="253"/>
    </location>
</feature>
<dbReference type="EMBL" id="LNQN01000001">
    <property type="protein sequence ID" value="KSU84264.1"/>
    <property type="molecule type" value="Genomic_DNA"/>
</dbReference>
<evidence type="ECO:0000313" key="11">
    <source>
        <dbReference type="Proteomes" id="UP000054099"/>
    </source>
</evidence>
<dbReference type="CDD" id="cd06225">
    <property type="entry name" value="HAMP"/>
    <property type="match status" value="1"/>
</dbReference>
<dbReference type="GO" id="GO:0007165">
    <property type="term" value="P:signal transduction"/>
    <property type="evidence" value="ECO:0007669"/>
    <property type="project" value="UniProtKB-KW"/>
</dbReference>
<dbReference type="PRINTS" id="PR00260">
    <property type="entry name" value="CHEMTRNSDUCR"/>
</dbReference>
<comment type="caution">
    <text evidence="10">The sequence shown here is derived from an EMBL/GenBank/DDBJ whole genome shotgun (WGS) entry which is preliminary data.</text>
</comment>
<dbReference type="SMART" id="SM00283">
    <property type="entry name" value="MA"/>
    <property type="match status" value="1"/>
</dbReference>
<evidence type="ECO:0008006" key="12">
    <source>
        <dbReference type="Google" id="ProtNLM"/>
    </source>
</evidence>
<dbReference type="Pfam" id="PF00015">
    <property type="entry name" value="MCPsignal"/>
    <property type="match status" value="1"/>
</dbReference>
<dbReference type="GO" id="GO:0005886">
    <property type="term" value="C:plasma membrane"/>
    <property type="evidence" value="ECO:0007669"/>
    <property type="project" value="UniProtKB-SubCell"/>
</dbReference>
<dbReference type="AlphaFoldDB" id="A0A0V8JBQ2"/>
<evidence type="ECO:0000259" key="9">
    <source>
        <dbReference type="PROSITE" id="PS50885"/>
    </source>
</evidence>
<keyword evidence="7" id="KW-1133">Transmembrane helix</keyword>
<dbReference type="InterPro" id="IPR003660">
    <property type="entry name" value="HAMP_dom"/>
</dbReference>
<dbReference type="GO" id="GO:0004888">
    <property type="term" value="F:transmembrane signaling receptor activity"/>
    <property type="evidence" value="ECO:0007669"/>
    <property type="project" value="InterPro"/>
</dbReference>
<evidence type="ECO:0000256" key="4">
    <source>
        <dbReference type="ARBA" id="ARBA00023224"/>
    </source>
</evidence>
<dbReference type="Pfam" id="PF00672">
    <property type="entry name" value="HAMP"/>
    <property type="match status" value="1"/>
</dbReference>
<evidence type="ECO:0000256" key="5">
    <source>
        <dbReference type="ARBA" id="ARBA00029447"/>
    </source>
</evidence>
<keyword evidence="11" id="KW-1185">Reference proteome</keyword>
<evidence type="ECO:0000313" key="10">
    <source>
        <dbReference type="EMBL" id="KSU84264.1"/>
    </source>
</evidence>
<evidence type="ECO:0000259" key="8">
    <source>
        <dbReference type="PROSITE" id="PS50111"/>
    </source>
</evidence>
<dbReference type="Gene3D" id="1.10.8.500">
    <property type="entry name" value="HAMP domain in histidine kinase"/>
    <property type="match status" value="1"/>
</dbReference>
<accession>A0A0V8JBQ2</accession>
<feature type="domain" description="Methyl-accepting transducer" evidence="8">
    <location>
        <begin position="272"/>
        <end position="508"/>
    </location>
</feature>
<organism evidence="10 11">
    <name type="scientific">Fictibacillus enclensis</name>
    <dbReference type="NCBI Taxonomy" id="1017270"/>
    <lineage>
        <taxon>Bacteria</taxon>
        <taxon>Bacillati</taxon>
        <taxon>Bacillota</taxon>
        <taxon>Bacilli</taxon>
        <taxon>Bacillales</taxon>
        <taxon>Fictibacillaceae</taxon>
        <taxon>Fictibacillus</taxon>
    </lineage>
</organism>
<keyword evidence="4 6" id="KW-0807">Transducer</keyword>
<sequence length="558" mass="60993">MKIRSKLFILLGTAVVALMVAGSYAFYSIHDHTRLSQELASKQEMQTEFKEFQYCLTGYSNDERAYLLTGKKEYTTELADKRRRIEVLKKRLFPLLDAKTKKTAERGLTGYFNSSTRAVQAYDGGGKELAMTVHFVDERAIRKNVLNPVIEKMVQTLHKDIETQKQKNKTAIKIQTVVFAVVLLLLIVGGLVFGSIIVASIVRPIGVLHQNMKEIAEGKGDLTKSVKLGRKDELGQLSDTFDLFTSSLRNMIMQISETTSEVAASSQQLTASAEQNSHAASQVTLSIQQIASNTEVQTEKSTETSEMMEQTASQLEVISKNAVLARDLTSAASEQADEGRMHVNRTHDQMKEIVDSVDTAQQGIEELNAQSESIGEIVTIITEIANQTNLLALNASIEAARAGESGRGFAVVASEVRKLAEQSGSSAQSISDLVKKIQEGTHNSSESVKMVRNNVFAGLTVVKETEKQFQHIQNATNEVNQQIMEITGSIAQLAKGAERLSSSSEIIAAGARESSGSVQSIAAATEEQLASMEEIAASAHSLSFMAEELQMMISKFKI</sequence>
<evidence type="ECO:0000256" key="3">
    <source>
        <dbReference type="ARBA" id="ARBA00023136"/>
    </source>
</evidence>
<dbReference type="SMART" id="SM00304">
    <property type="entry name" value="HAMP"/>
    <property type="match status" value="1"/>
</dbReference>
<name>A0A0V8JBQ2_9BACL</name>
<dbReference type="GO" id="GO:0006935">
    <property type="term" value="P:chemotaxis"/>
    <property type="evidence" value="ECO:0007669"/>
    <property type="project" value="InterPro"/>
</dbReference>